<dbReference type="AlphaFoldDB" id="A0A7W1WU06"/>
<feature type="binding site" evidence="7">
    <location>
        <position position="71"/>
    </location>
    <ligand>
        <name>Mg(2+)</name>
        <dbReference type="ChEBI" id="CHEBI:18420"/>
        <label>1</label>
        <note>catalytic</note>
    </ligand>
</feature>
<evidence type="ECO:0000313" key="9">
    <source>
        <dbReference type="EMBL" id="MBA4496030.1"/>
    </source>
</evidence>
<dbReference type="InterPro" id="IPR020550">
    <property type="entry name" value="Inositol_monophosphatase_CS"/>
</dbReference>
<dbReference type="FunFam" id="3.30.540.10:FF:000003">
    <property type="entry name" value="Inositol-1-monophosphatase"/>
    <property type="match status" value="1"/>
</dbReference>
<comment type="catalytic activity">
    <reaction evidence="1 8">
        <text>a myo-inositol phosphate + H2O = myo-inositol + phosphate</text>
        <dbReference type="Rhea" id="RHEA:24056"/>
        <dbReference type="ChEBI" id="CHEBI:15377"/>
        <dbReference type="ChEBI" id="CHEBI:17268"/>
        <dbReference type="ChEBI" id="CHEBI:43474"/>
        <dbReference type="ChEBI" id="CHEBI:84139"/>
        <dbReference type="EC" id="3.1.3.25"/>
    </reaction>
</comment>
<dbReference type="GO" id="GO:0046854">
    <property type="term" value="P:phosphatidylinositol phosphate biosynthetic process"/>
    <property type="evidence" value="ECO:0007669"/>
    <property type="project" value="InterPro"/>
</dbReference>
<keyword evidence="5 8" id="KW-0378">Hydrolase</keyword>
<dbReference type="Gene3D" id="3.40.190.80">
    <property type="match status" value="1"/>
</dbReference>
<evidence type="ECO:0000256" key="3">
    <source>
        <dbReference type="ARBA" id="ARBA00009759"/>
    </source>
</evidence>
<dbReference type="PRINTS" id="PR00377">
    <property type="entry name" value="IMPHPHTASES"/>
</dbReference>
<keyword evidence="6 7" id="KW-0460">Magnesium</keyword>
<dbReference type="PANTHER" id="PTHR20854">
    <property type="entry name" value="INOSITOL MONOPHOSPHATASE"/>
    <property type="match status" value="1"/>
</dbReference>
<comment type="similarity">
    <text evidence="3 8">Belongs to the inositol monophosphatase superfamily.</text>
</comment>
<gene>
    <name evidence="9" type="ORF">H1191_17235</name>
</gene>
<evidence type="ECO:0000256" key="6">
    <source>
        <dbReference type="ARBA" id="ARBA00022842"/>
    </source>
</evidence>
<sequence>MGQNHEQIYQRAQDWVREAGAMVKNFLENNEILHETKSHQADLVTVADRSVEKFLVELIQKHYPDHKLLGEEGMGENTKEFSGYVWLIDPIDGTANFVSQQADFVISVGLYLDQQGVFGIVYDVMRDEMIHALKGKGVFFNDKRIEKMDEQLALIDSMLSYEHSLRTEAQVKAGQKLLELYPRVRGIRSYGVTALSLARVAIGRVNGFITMGTNPWDHAAGAFLVQEAGGKVTDFDGNDLPLDRRSSVIACNPGIYDEILQFIRERKIHV</sequence>
<dbReference type="InterPro" id="IPR000760">
    <property type="entry name" value="Inositol_monophosphatase-like"/>
</dbReference>
<feature type="binding site" evidence="7">
    <location>
        <position position="89"/>
    </location>
    <ligand>
        <name>Mg(2+)</name>
        <dbReference type="ChEBI" id="CHEBI:18420"/>
        <label>1</label>
        <note>catalytic</note>
    </ligand>
</feature>
<feature type="binding site" evidence="7">
    <location>
        <position position="92"/>
    </location>
    <ligand>
        <name>Mg(2+)</name>
        <dbReference type="ChEBI" id="CHEBI:18420"/>
        <label>1</label>
        <note>catalytic</note>
    </ligand>
</feature>
<dbReference type="GO" id="GO:0006020">
    <property type="term" value="P:inositol metabolic process"/>
    <property type="evidence" value="ECO:0007669"/>
    <property type="project" value="TreeGrafter"/>
</dbReference>
<dbReference type="Gene3D" id="3.30.540.10">
    <property type="entry name" value="Fructose-1,6-Bisphosphatase, subunit A, domain 1"/>
    <property type="match status" value="1"/>
</dbReference>
<dbReference type="RefSeq" id="WP_181754078.1">
    <property type="nucleotide sequence ID" value="NZ_JACEIQ010000022.1"/>
</dbReference>
<keyword evidence="4 7" id="KW-0479">Metal-binding</keyword>
<evidence type="ECO:0000256" key="4">
    <source>
        <dbReference type="ARBA" id="ARBA00022723"/>
    </source>
</evidence>
<organism evidence="9 10">
    <name type="scientific">Paenactinomyces guangxiensis</name>
    <dbReference type="NCBI Taxonomy" id="1490290"/>
    <lineage>
        <taxon>Bacteria</taxon>
        <taxon>Bacillati</taxon>
        <taxon>Bacillota</taxon>
        <taxon>Bacilli</taxon>
        <taxon>Bacillales</taxon>
        <taxon>Thermoactinomycetaceae</taxon>
        <taxon>Paenactinomyces</taxon>
    </lineage>
</organism>
<comment type="cofactor">
    <cofactor evidence="2 7 8">
        <name>Mg(2+)</name>
        <dbReference type="ChEBI" id="CHEBI:18420"/>
    </cofactor>
</comment>
<dbReference type="InterPro" id="IPR033942">
    <property type="entry name" value="IMPase"/>
</dbReference>
<evidence type="ECO:0000256" key="5">
    <source>
        <dbReference type="ARBA" id="ARBA00022801"/>
    </source>
</evidence>
<name>A0A7W1WU06_9BACL</name>
<evidence type="ECO:0000256" key="8">
    <source>
        <dbReference type="RuleBase" id="RU364068"/>
    </source>
</evidence>
<dbReference type="Proteomes" id="UP000535491">
    <property type="component" value="Unassembled WGS sequence"/>
</dbReference>
<feature type="binding site" evidence="7">
    <location>
        <position position="91"/>
    </location>
    <ligand>
        <name>Mg(2+)</name>
        <dbReference type="ChEBI" id="CHEBI:18420"/>
        <label>1</label>
        <note>catalytic</note>
    </ligand>
</feature>
<comment type="caution">
    <text evidence="9">The sequence shown here is derived from an EMBL/GenBank/DDBJ whole genome shotgun (WGS) entry which is preliminary data.</text>
</comment>
<proteinExistence type="inferred from homology"/>
<reference evidence="9 10" key="1">
    <citation type="submission" date="2020-07" db="EMBL/GenBank/DDBJ databases">
        <authorList>
            <person name="Feng H."/>
        </authorList>
    </citation>
    <scope>NUCLEOTIDE SEQUENCE [LARGE SCALE GENOMIC DNA]</scope>
    <source>
        <strain evidence="10">s-10</strain>
    </source>
</reference>
<dbReference type="PROSITE" id="PS00629">
    <property type="entry name" value="IMP_1"/>
    <property type="match status" value="1"/>
</dbReference>
<dbReference type="GO" id="GO:0008934">
    <property type="term" value="F:inositol monophosphate 1-phosphatase activity"/>
    <property type="evidence" value="ECO:0007669"/>
    <property type="project" value="InterPro"/>
</dbReference>
<evidence type="ECO:0000256" key="2">
    <source>
        <dbReference type="ARBA" id="ARBA00001946"/>
    </source>
</evidence>
<dbReference type="PANTHER" id="PTHR20854:SF4">
    <property type="entry name" value="INOSITOL-1-MONOPHOSPHATASE-RELATED"/>
    <property type="match status" value="1"/>
</dbReference>
<dbReference type="EMBL" id="JACEIQ010000022">
    <property type="protein sequence ID" value="MBA4496030.1"/>
    <property type="molecule type" value="Genomic_DNA"/>
</dbReference>
<protein>
    <recommendedName>
        <fullName evidence="8">Inositol-1-monophosphatase</fullName>
        <ecNumber evidence="8">3.1.3.25</ecNumber>
    </recommendedName>
</protein>
<keyword evidence="10" id="KW-1185">Reference proteome</keyword>
<dbReference type="PROSITE" id="PS00630">
    <property type="entry name" value="IMP_2"/>
    <property type="match status" value="1"/>
</dbReference>
<dbReference type="EC" id="3.1.3.25" evidence="8"/>
<dbReference type="Pfam" id="PF00459">
    <property type="entry name" value="Inositol_P"/>
    <property type="match status" value="1"/>
</dbReference>
<dbReference type="SUPFAM" id="SSF56655">
    <property type="entry name" value="Carbohydrate phosphatase"/>
    <property type="match status" value="1"/>
</dbReference>
<evidence type="ECO:0000256" key="7">
    <source>
        <dbReference type="PIRSR" id="PIRSR600760-2"/>
    </source>
</evidence>
<dbReference type="GO" id="GO:0046872">
    <property type="term" value="F:metal ion binding"/>
    <property type="evidence" value="ECO:0007669"/>
    <property type="project" value="UniProtKB-KW"/>
</dbReference>
<dbReference type="InterPro" id="IPR020583">
    <property type="entry name" value="Inositol_monoP_metal-BS"/>
</dbReference>
<dbReference type="CDD" id="cd01639">
    <property type="entry name" value="IMPase"/>
    <property type="match status" value="1"/>
</dbReference>
<dbReference type="GO" id="GO:0007165">
    <property type="term" value="P:signal transduction"/>
    <property type="evidence" value="ECO:0007669"/>
    <property type="project" value="TreeGrafter"/>
</dbReference>
<evidence type="ECO:0000256" key="1">
    <source>
        <dbReference type="ARBA" id="ARBA00001033"/>
    </source>
</evidence>
<accession>A0A7W1WU06</accession>
<evidence type="ECO:0000313" key="10">
    <source>
        <dbReference type="Proteomes" id="UP000535491"/>
    </source>
</evidence>
<feature type="binding site" evidence="7">
    <location>
        <position position="217"/>
    </location>
    <ligand>
        <name>Mg(2+)</name>
        <dbReference type="ChEBI" id="CHEBI:18420"/>
        <label>1</label>
        <note>catalytic</note>
    </ligand>
</feature>